<protein>
    <recommendedName>
        <fullName evidence="5">Alpha-galactosidase</fullName>
        <ecNumber evidence="5">3.2.1.22</ecNumber>
    </recommendedName>
    <alternativeName>
        <fullName evidence="5">Melibiase</fullName>
    </alternativeName>
</protein>
<dbReference type="EC" id="3.2.1.22" evidence="5"/>
<dbReference type="SUPFAM" id="SSF49785">
    <property type="entry name" value="Galactose-binding domain-like"/>
    <property type="match status" value="1"/>
</dbReference>
<feature type="domain" description="Alpha galactosidase C-terminal" evidence="7">
    <location>
        <begin position="318"/>
        <end position="390"/>
    </location>
</feature>
<comment type="similarity">
    <text evidence="1 5">Belongs to the glycosyl hydrolase 27 family.</text>
</comment>
<reference evidence="9" key="1">
    <citation type="submission" date="2020-07" db="EMBL/GenBank/DDBJ databases">
        <title>Complete genome sequencing of Coprobacter sp. strain 2CBH44.</title>
        <authorList>
            <person name="Sakamoto M."/>
            <person name="Murakami T."/>
            <person name="Mori H."/>
        </authorList>
    </citation>
    <scope>NUCLEOTIDE SEQUENCE [LARGE SCALE GENOMIC DNA]</scope>
    <source>
        <strain evidence="9">2CBH44</strain>
    </source>
</reference>
<dbReference type="InterPro" id="IPR008979">
    <property type="entry name" value="Galactose-bd-like_sf"/>
</dbReference>
<evidence type="ECO:0000313" key="9">
    <source>
        <dbReference type="Proteomes" id="UP000594042"/>
    </source>
</evidence>
<evidence type="ECO:0000256" key="4">
    <source>
        <dbReference type="ARBA" id="ARBA00023295"/>
    </source>
</evidence>
<dbReference type="Gene3D" id="2.60.120.260">
    <property type="entry name" value="Galactose-binding domain-like"/>
    <property type="match status" value="1"/>
</dbReference>
<evidence type="ECO:0000256" key="3">
    <source>
        <dbReference type="ARBA" id="ARBA00022801"/>
    </source>
</evidence>
<dbReference type="Gene3D" id="3.20.20.70">
    <property type="entry name" value="Aldolase class I"/>
    <property type="match status" value="1"/>
</dbReference>
<dbReference type="Pfam" id="PF17801">
    <property type="entry name" value="Melibiase_C"/>
    <property type="match status" value="1"/>
</dbReference>
<keyword evidence="9" id="KW-1185">Reference proteome</keyword>
<dbReference type="Proteomes" id="UP000594042">
    <property type="component" value="Chromosome"/>
</dbReference>
<sequence>MRTQRLKKLFIFGVSLLLIHASVQARSGRPPMMGWSSWNTFRVNISEDIIKGSADALIEKGLDKVGYRYINIDDGFFGGRDEKGHLLAHPERFPNGMKVVADYIHSKGLRAGIYSDAGSNTCGSIWDNDEFGIGVGLWGHQQQDINTFFKEWGFDFIKVDFCGGDKLNQDPKERYTSIYESIQATGRTDIRYNICRWAFPGTWAIKMADSWRILADITNNFYSVKSIINKNLYLGQYASSGHYNDMDMLEIDRGMSLEEERTHFGIWCIMSSPLMIGCNMRTIRDESLEIIKNEEIIALNQDSLGMQAKVVAYSGAGIVLAKPLQEKWGTIRAIAMYNPSDSETTMKVAFKDLCLEGEVAIRDLWKHKDLGIFKNEYETKVPAHGVVMLKAEGQKWLAPVIYEGEYAFMNMFFEDDYYPEKNTKFVVERRGASGKHVVTGIGGAQDNWAEFRNVYSPEKQDAVLRIFYCSKEKRFLDLSLNSKFLKTVDFKSSGGNDIFTYVDIPICLNKGENCIRFSNSKEIGPDIDKIELIMKKR</sequence>
<evidence type="ECO:0000256" key="6">
    <source>
        <dbReference type="SAM" id="SignalP"/>
    </source>
</evidence>
<dbReference type="GO" id="GO:0005975">
    <property type="term" value="P:carbohydrate metabolic process"/>
    <property type="evidence" value="ECO:0007669"/>
    <property type="project" value="InterPro"/>
</dbReference>
<feature type="signal peptide" evidence="6">
    <location>
        <begin position="1"/>
        <end position="25"/>
    </location>
</feature>
<gene>
    <name evidence="8" type="ORF">Cop2CBH44_30160</name>
</gene>
<dbReference type="InterPro" id="IPR013785">
    <property type="entry name" value="Aldolase_TIM"/>
</dbReference>
<dbReference type="Gene3D" id="2.60.40.1180">
    <property type="entry name" value="Golgi alpha-mannosidase II"/>
    <property type="match status" value="1"/>
</dbReference>
<evidence type="ECO:0000313" key="8">
    <source>
        <dbReference type="EMBL" id="BCI64663.1"/>
    </source>
</evidence>
<dbReference type="SUPFAM" id="SSF51445">
    <property type="entry name" value="(Trans)glycosidases"/>
    <property type="match status" value="1"/>
</dbReference>
<dbReference type="Pfam" id="PF16499">
    <property type="entry name" value="Melibiase_2"/>
    <property type="match status" value="1"/>
</dbReference>
<name>A0A7G1I0A6_9BACT</name>
<keyword evidence="2 6" id="KW-0732">Signal</keyword>
<keyword evidence="3 5" id="KW-0378">Hydrolase</keyword>
<dbReference type="KEGG" id="copr:Cop2CBH44_30160"/>
<organism evidence="8 9">
    <name type="scientific">Coprobacter secundus subsp. similis</name>
    <dbReference type="NCBI Taxonomy" id="2751153"/>
    <lineage>
        <taxon>Bacteria</taxon>
        <taxon>Pseudomonadati</taxon>
        <taxon>Bacteroidota</taxon>
        <taxon>Bacteroidia</taxon>
        <taxon>Bacteroidales</taxon>
        <taxon>Barnesiellaceae</taxon>
        <taxon>Coprobacter</taxon>
    </lineage>
</organism>
<dbReference type="PANTHER" id="PTHR11452">
    <property type="entry name" value="ALPHA-GALACTOSIDASE/ALPHA-N-ACETYLGALACTOSAMINIDASE"/>
    <property type="match status" value="1"/>
</dbReference>
<dbReference type="RefSeq" id="WP_200755141.1">
    <property type="nucleotide sequence ID" value="NZ_AP023322.1"/>
</dbReference>
<dbReference type="PRINTS" id="PR00740">
    <property type="entry name" value="GLHYDRLASE27"/>
</dbReference>
<dbReference type="GO" id="GO:0004557">
    <property type="term" value="F:alpha-galactosidase activity"/>
    <property type="evidence" value="ECO:0007669"/>
    <property type="project" value="UniProtKB-EC"/>
</dbReference>
<dbReference type="AlphaFoldDB" id="A0A7G1I0A6"/>
<evidence type="ECO:0000256" key="2">
    <source>
        <dbReference type="ARBA" id="ARBA00022729"/>
    </source>
</evidence>
<feature type="chain" id="PRO_5028826318" description="Alpha-galactosidase" evidence="6">
    <location>
        <begin position="26"/>
        <end position="537"/>
    </location>
</feature>
<evidence type="ECO:0000259" key="7">
    <source>
        <dbReference type="Pfam" id="PF17801"/>
    </source>
</evidence>
<dbReference type="InterPro" id="IPR002241">
    <property type="entry name" value="Glyco_hydro_27"/>
</dbReference>
<dbReference type="EMBL" id="AP023322">
    <property type="protein sequence ID" value="BCI64663.1"/>
    <property type="molecule type" value="Genomic_DNA"/>
</dbReference>
<proteinExistence type="inferred from homology"/>
<evidence type="ECO:0000256" key="5">
    <source>
        <dbReference type="RuleBase" id="RU361168"/>
    </source>
</evidence>
<dbReference type="InterPro" id="IPR013780">
    <property type="entry name" value="Glyco_hydro_b"/>
</dbReference>
<accession>A0A7G1I0A6</accession>
<dbReference type="InterPro" id="IPR041233">
    <property type="entry name" value="Melibiase_C"/>
</dbReference>
<dbReference type="InterPro" id="IPR017853">
    <property type="entry name" value="GH"/>
</dbReference>
<evidence type="ECO:0000256" key="1">
    <source>
        <dbReference type="ARBA" id="ARBA00009743"/>
    </source>
</evidence>
<dbReference type="CDD" id="cd04081">
    <property type="entry name" value="CBM35_galactosidase-like"/>
    <property type="match status" value="1"/>
</dbReference>
<dbReference type="CDD" id="cd14792">
    <property type="entry name" value="GH27"/>
    <property type="match status" value="1"/>
</dbReference>
<keyword evidence="5" id="KW-1015">Disulfide bond</keyword>
<dbReference type="PANTHER" id="PTHR11452:SF75">
    <property type="entry name" value="ALPHA-GALACTOSIDASE MEL1"/>
    <property type="match status" value="1"/>
</dbReference>
<dbReference type="SUPFAM" id="SSF51011">
    <property type="entry name" value="Glycosyl hydrolase domain"/>
    <property type="match status" value="1"/>
</dbReference>
<keyword evidence="4 5" id="KW-0326">Glycosidase</keyword>
<comment type="catalytic activity">
    <reaction evidence="5">
        <text>Hydrolysis of terminal, non-reducing alpha-D-galactose residues in alpha-D-galactosides, including galactose oligosaccharides, galactomannans and galactolipids.</text>
        <dbReference type="EC" id="3.2.1.22"/>
    </reaction>
</comment>